<keyword evidence="3" id="KW-1185">Reference proteome</keyword>
<proteinExistence type="predicted"/>
<evidence type="ECO:0000313" key="3">
    <source>
        <dbReference type="Proteomes" id="UP001316803"/>
    </source>
</evidence>
<gene>
    <name evidence="2" type="ORF">OHC33_001633</name>
</gene>
<evidence type="ECO:0000256" key="1">
    <source>
        <dbReference type="SAM" id="MobiDB-lite"/>
    </source>
</evidence>
<feature type="region of interest" description="Disordered" evidence="1">
    <location>
        <begin position="141"/>
        <end position="176"/>
    </location>
</feature>
<dbReference type="PANTHER" id="PTHR37540:SF5">
    <property type="entry name" value="TRANSCRIPTION FACTOR DOMAIN-CONTAINING PROTEIN"/>
    <property type="match status" value="1"/>
</dbReference>
<accession>A0AAN8IAW3</accession>
<organism evidence="2 3">
    <name type="scientific">Knufia fluminis</name>
    <dbReference type="NCBI Taxonomy" id="191047"/>
    <lineage>
        <taxon>Eukaryota</taxon>
        <taxon>Fungi</taxon>
        <taxon>Dikarya</taxon>
        <taxon>Ascomycota</taxon>
        <taxon>Pezizomycotina</taxon>
        <taxon>Eurotiomycetes</taxon>
        <taxon>Chaetothyriomycetidae</taxon>
        <taxon>Chaetothyriales</taxon>
        <taxon>Trichomeriaceae</taxon>
        <taxon>Knufia</taxon>
    </lineage>
</organism>
<protein>
    <submittedName>
        <fullName evidence="2">Uncharacterized protein</fullName>
    </submittedName>
</protein>
<feature type="compositionally biased region" description="Basic and acidic residues" evidence="1">
    <location>
        <begin position="40"/>
        <end position="51"/>
    </location>
</feature>
<feature type="compositionally biased region" description="Low complexity" evidence="1">
    <location>
        <begin position="157"/>
        <end position="167"/>
    </location>
</feature>
<dbReference type="EMBL" id="JAKLMC020000003">
    <property type="protein sequence ID" value="KAK5957261.1"/>
    <property type="molecule type" value="Genomic_DNA"/>
</dbReference>
<name>A0AAN8IAW3_9EURO</name>
<dbReference type="AlphaFoldDB" id="A0AAN8IAW3"/>
<dbReference type="PANTHER" id="PTHR37540">
    <property type="entry name" value="TRANSCRIPTION FACTOR (ACR-2), PUTATIVE-RELATED-RELATED"/>
    <property type="match status" value="1"/>
</dbReference>
<comment type="caution">
    <text evidence="2">The sequence shown here is derived from an EMBL/GenBank/DDBJ whole genome shotgun (WGS) entry which is preliminary data.</text>
</comment>
<feature type="compositionally biased region" description="Polar residues" evidence="1">
    <location>
        <begin position="24"/>
        <end position="35"/>
    </location>
</feature>
<sequence length="566" mass="63852">MILCSPQPQPKPWEQPYIYRIVQSRRSPMGQNPVKSSRKIKQDSAKQDDQAPKLLFINKDASNLSRTSAEVYAVGSHVSKGSRKWKRTNSSLELDSSTGRILAAAGLDTPGVSTGTPSPTQGKSITLRWRMNDGRVTSTKMAGVDEKGARRSKAVQSATTSPVSSLPLTPPMPPPSPEPAAIVHGRPLKHLLQFYVDVIRPFALSVSRSWLWADDLRFVVSSPALTYAICAYASAFQTSAERGMHSLVLPPDAGDQQRPLWPIPEWFTFQAQAISLIRRRLADTTDTDRPIQKAELHAMLFLMRLQVLLGDRDAALLHLNAIKKATENAAILPDLHLDIAMWKVNLMVAFTNQSCISMRPYISSDDPAKQMPLLDIDRSKIQDPTQRRRLCAHVINRSIIWRPQPPQELDPQEDLLEDFLTIDPYYNSLDGQTQENLKICLQISRYLCAYLRFLNADTSLDNIGRPVAELRRHISALLLRDPDHNLWQRVPRLMFYVMFTGAYASGSSNSERAWFARQIGEHFSCNKPNAYDDMKVILSMFLDPATVHETLLRQVWEDILAQQPVR</sequence>
<evidence type="ECO:0000313" key="2">
    <source>
        <dbReference type="EMBL" id="KAK5957261.1"/>
    </source>
</evidence>
<reference evidence="2 3" key="1">
    <citation type="submission" date="2022-12" db="EMBL/GenBank/DDBJ databases">
        <title>Genomic features and morphological characterization of a novel Knufia sp. strain isolated from spacecraft assembly facility.</title>
        <authorList>
            <person name="Teixeira M."/>
            <person name="Chander A.M."/>
            <person name="Stajich J.E."/>
            <person name="Venkateswaran K."/>
        </authorList>
    </citation>
    <scope>NUCLEOTIDE SEQUENCE [LARGE SCALE GENOMIC DNA]</scope>
    <source>
        <strain evidence="2 3">FJI-L2-BK-P2</strain>
    </source>
</reference>
<dbReference type="Proteomes" id="UP001316803">
    <property type="component" value="Unassembled WGS sequence"/>
</dbReference>
<feature type="region of interest" description="Disordered" evidence="1">
    <location>
        <begin position="24"/>
        <end position="53"/>
    </location>
</feature>